<gene>
    <name evidence="1" type="ORF">MtrunA17_Chr4g0009191</name>
</gene>
<dbReference type="Proteomes" id="UP000265566">
    <property type="component" value="Chromosome 4"/>
</dbReference>
<accession>A0A396I2K8</accession>
<evidence type="ECO:0000313" key="2">
    <source>
        <dbReference type="Proteomes" id="UP000265566"/>
    </source>
</evidence>
<evidence type="ECO:0000313" key="1">
    <source>
        <dbReference type="EMBL" id="RHN59061.1"/>
    </source>
</evidence>
<name>A0A396I2K8_MEDTR</name>
<sequence>MCYSYDKQEKSLIPYGEHTFSCPRCDSTIETIKIFSPARDMGDDRDW</sequence>
<dbReference type="AlphaFoldDB" id="A0A396I2K8"/>
<proteinExistence type="predicted"/>
<comment type="caution">
    <text evidence="1">The sequence shown here is derived from an EMBL/GenBank/DDBJ whole genome shotgun (WGS) entry which is preliminary data.</text>
</comment>
<reference evidence="2" key="1">
    <citation type="journal article" date="2018" name="Nat. Plants">
        <title>Whole-genome landscape of Medicago truncatula symbiotic genes.</title>
        <authorList>
            <person name="Pecrix Y."/>
            <person name="Staton S.E."/>
            <person name="Sallet E."/>
            <person name="Lelandais-Briere C."/>
            <person name="Moreau S."/>
            <person name="Carrere S."/>
            <person name="Blein T."/>
            <person name="Jardinaud M.F."/>
            <person name="Latrasse D."/>
            <person name="Zouine M."/>
            <person name="Zahm M."/>
            <person name="Kreplak J."/>
            <person name="Mayjonade B."/>
            <person name="Satge C."/>
            <person name="Perez M."/>
            <person name="Cauet S."/>
            <person name="Marande W."/>
            <person name="Chantry-Darmon C."/>
            <person name="Lopez-Roques C."/>
            <person name="Bouchez O."/>
            <person name="Berard A."/>
            <person name="Debelle F."/>
            <person name="Munos S."/>
            <person name="Bendahmane A."/>
            <person name="Berges H."/>
            <person name="Niebel A."/>
            <person name="Buitink J."/>
            <person name="Frugier F."/>
            <person name="Benhamed M."/>
            <person name="Crespi M."/>
            <person name="Gouzy J."/>
            <person name="Gamas P."/>
        </authorList>
    </citation>
    <scope>NUCLEOTIDE SEQUENCE [LARGE SCALE GENOMIC DNA]</scope>
    <source>
        <strain evidence="2">cv. Jemalong A17</strain>
    </source>
</reference>
<dbReference type="Gramene" id="rna21045">
    <property type="protein sequence ID" value="RHN59061.1"/>
    <property type="gene ID" value="gene21045"/>
</dbReference>
<dbReference type="EMBL" id="PSQE01000004">
    <property type="protein sequence ID" value="RHN59061.1"/>
    <property type="molecule type" value="Genomic_DNA"/>
</dbReference>
<organism evidence="1 2">
    <name type="scientific">Medicago truncatula</name>
    <name type="common">Barrel medic</name>
    <name type="synonym">Medicago tribuloides</name>
    <dbReference type="NCBI Taxonomy" id="3880"/>
    <lineage>
        <taxon>Eukaryota</taxon>
        <taxon>Viridiplantae</taxon>
        <taxon>Streptophyta</taxon>
        <taxon>Embryophyta</taxon>
        <taxon>Tracheophyta</taxon>
        <taxon>Spermatophyta</taxon>
        <taxon>Magnoliopsida</taxon>
        <taxon>eudicotyledons</taxon>
        <taxon>Gunneridae</taxon>
        <taxon>Pentapetalae</taxon>
        <taxon>rosids</taxon>
        <taxon>fabids</taxon>
        <taxon>Fabales</taxon>
        <taxon>Fabaceae</taxon>
        <taxon>Papilionoideae</taxon>
        <taxon>50 kb inversion clade</taxon>
        <taxon>NPAAA clade</taxon>
        <taxon>Hologalegina</taxon>
        <taxon>IRL clade</taxon>
        <taxon>Trifolieae</taxon>
        <taxon>Medicago</taxon>
    </lineage>
</organism>
<protein>
    <submittedName>
        <fullName evidence="1">Uncharacterized protein</fullName>
    </submittedName>
</protein>